<dbReference type="Proteomes" id="UP001314205">
    <property type="component" value="Unassembled WGS sequence"/>
</dbReference>
<evidence type="ECO:0000256" key="6">
    <source>
        <dbReference type="ARBA" id="ARBA00023268"/>
    </source>
</evidence>
<evidence type="ECO:0000256" key="2">
    <source>
        <dbReference type="ARBA" id="ARBA00022695"/>
    </source>
</evidence>
<comment type="caution">
    <text evidence="8">The sequence shown here is derived from an EMBL/GenBank/DDBJ whole genome shotgun (WGS) entry which is preliminary data.</text>
</comment>
<dbReference type="PANTHER" id="PTHR37984:SF5">
    <property type="entry name" value="PROTEIN NYNRIN-LIKE"/>
    <property type="match status" value="1"/>
</dbReference>
<dbReference type="InterPro" id="IPR041577">
    <property type="entry name" value="RT_RNaseH_2"/>
</dbReference>
<dbReference type="CDD" id="cd09274">
    <property type="entry name" value="RNase_HI_RT_Ty3"/>
    <property type="match status" value="1"/>
</dbReference>
<dbReference type="Pfam" id="PF17919">
    <property type="entry name" value="RT_RNaseH_2"/>
    <property type="match status" value="1"/>
</dbReference>
<evidence type="ECO:0000259" key="7">
    <source>
        <dbReference type="Pfam" id="PF17919"/>
    </source>
</evidence>
<keyword evidence="4" id="KW-0255">Endonuclease</keyword>
<protein>
    <recommendedName>
        <fullName evidence="1">RNA-directed DNA polymerase</fullName>
        <ecNumber evidence="1">2.7.7.49</ecNumber>
    </recommendedName>
</protein>
<dbReference type="EMBL" id="CAVLGL010000126">
    <property type="protein sequence ID" value="CAK1600869.1"/>
    <property type="molecule type" value="Genomic_DNA"/>
</dbReference>
<dbReference type="GO" id="GO:0004519">
    <property type="term" value="F:endonuclease activity"/>
    <property type="evidence" value="ECO:0007669"/>
    <property type="project" value="UniProtKB-KW"/>
</dbReference>
<evidence type="ECO:0000256" key="3">
    <source>
        <dbReference type="ARBA" id="ARBA00022722"/>
    </source>
</evidence>
<keyword evidence="6" id="KW-0511">Multifunctional enzyme</keyword>
<sequence length="148" mass="17028">MVNYLRKFVPNMANIASPLQLLLKKEVSWLWTDHHESVFNNIKKKISKAPILQNCNAKLPTVIQSDASQNGLGCCLLQNGTPVYFASRSLTPSERIFSQIEKELLSIVYVTQKFHYYIYGHKVTVVNDHKPLEFLLKKHLHKVPSPRL</sequence>
<evidence type="ECO:0000313" key="8">
    <source>
        <dbReference type="EMBL" id="CAK1600869.1"/>
    </source>
</evidence>
<dbReference type="PANTHER" id="PTHR37984">
    <property type="entry name" value="PROTEIN CBG26694"/>
    <property type="match status" value="1"/>
</dbReference>
<dbReference type="AlphaFoldDB" id="A0AAV1M0Z6"/>
<evidence type="ECO:0000256" key="4">
    <source>
        <dbReference type="ARBA" id="ARBA00022759"/>
    </source>
</evidence>
<accession>A0AAV1M0Z6</accession>
<dbReference type="InterPro" id="IPR043128">
    <property type="entry name" value="Rev_trsase/Diguanyl_cyclase"/>
</dbReference>
<dbReference type="GO" id="GO:0003964">
    <property type="term" value="F:RNA-directed DNA polymerase activity"/>
    <property type="evidence" value="ECO:0007669"/>
    <property type="project" value="UniProtKB-KW"/>
</dbReference>
<keyword evidence="5" id="KW-0695">RNA-directed DNA polymerase</keyword>
<evidence type="ECO:0000256" key="1">
    <source>
        <dbReference type="ARBA" id="ARBA00012493"/>
    </source>
</evidence>
<dbReference type="SUPFAM" id="SSF56672">
    <property type="entry name" value="DNA/RNA polymerases"/>
    <property type="match status" value="1"/>
</dbReference>
<keyword evidence="3" id="KW-0540">Nuclease</keyword>
<name>A0AAV1M0Z6_9NEOP</name>
<evidence type="ECO:0000313" key="9">
    <source>
        <dbReference type="Proteomes" id="UP001314205"/>
    </source>
</evidence>
<feature type="domain" description="Reverse transcriptase/retrotransposon-derived protein RNase H-like" evidence="7">
    <location>
        <begin position="31"/>
        <end position="125"/>
    </location>
</feature>
<keyword evidence="9" id="KW-1185">Reference proteome</keyword>
<dbReference type="FunFam" id="3.30.70.270:FF:000020">
    <property type="entry name" value="Transposon Tf2-6 polyprotein-like Protein"/>
    <property type="match status" value="1"/>
</dbReference>
<reference evidence="8 9" key="1">
    <citation type="submission" date="2023-11" db="EMBL/GenBank/DDBJ databases">
        <authorList>
            <person name="Hedman E."/>
            <person name="Englund M."/>
            <person name="Stromberg M."/>
            <person name="Nyberg Akerstrom W."/>
            <person name="Nylinder S."/>
            <person name="Jareborg N."/>
            <person name="Kallberg Y."/>
            <person name="Kronander E."/>
        </authorList>
    </citation>
    <scope>NUCLEOTIDE SEQUENCE [LARGE SCALE GENOMIC DNA]</scope>
</reference>
<dbReference type="FunFam" id="3.10.20.370:FF:000001">
    <property type="entry name" value="Retrovirus-related Pol polyprotein from transposon 17.6-like protein"/>
    <property type="match status" value="1"/>
</dbReference>
<dbReference type="InterPro" id="IPR043502">
    <property type="entry name" value="DNA/RNA_pol_sf"/>
</dbReference>
<dbReference type="InterPro" id="IPR050951">
    <property type="entry name" value="Retrovirus_Pol_polyprotein"/>
</dbReference>
<keyword evidence="2" id="KW-0808">Transferase</keyword>
<organism evidence="8 9">
    <name type="scientific">Parnassius mnemosyne</name>
    <name type="common">clouded apollo</name>
    <dbReference type="NCBI Taxonomy" id="213953"/>
    <lineage>
        <taxon>Eukaryota</taxon>
        <taxon>Metazoa</taxon>
        <taxon>Ecdysozoa</taxon>
        <taxon>Arthropoda</taxon>
        <taxon>Hexapoda</taxon>
        <taxon>Insecta</taxon>
        <taxon>Pterygota</taxon>
        <taxon>Neoptera</taxon>
        <taxon>Endopterygota</taxon>
        <taxon>Lepidoptera</taxon>
        <taxon>Glossata</taxon>
        <taxon>Ditrysia</taxon>
        <taxon>Papilionoidea</taxon>
        <taxon>Papilionidae</taxon>
        <taxon>Parnassiinae</taxon>
        <taxon>Parnassini</taxon>
        <taxon>Parnassius</taxon>
        <taxon>Driopa</taxon>
    </lineage>
</organism>
<keyword evidence="2" id="KW-0548">Nucleotidyltransferase</keyword>
<dbReference type="Gene3D" id="3.30.70.270">
    <property type="match status" value="1"/>
</dbReference>
<evidence type="ECO:0000256" key="5">
    <source>
        <dbReference type="ARBA" id="ARBA00022918"/>
    </source>
</evidence>
<proteinExistence type="predicted"/>
<dbReference type="EC" id="2.7.7.49" evidence="1"/>
<gene>
    <name evidence="8" type="ORF">PARMNEM_LOCUS19570</name>
</gene>
<keyword evidence="4" id="KW-0378">Hydrolase</keyword>